<comment type="caution">
    <text evidence="2">The sequence shown here is derived from an EMBL/GenBank/DDBJ whole genome shotgun (WGS) entry which is preliminary data.</text>
</comment>
<sequence>MYLSKADRRKLAEIIEVFAGEMVTLMAYRVKLITPTREEVASRMARCHRKTNEWLWEMSCILMIPIKQVGDKETHVDSRATPEEASEEDDEATGS</sequence>
<evidence type="ECO:0000256" key="1">
    <source>
        <dbReference type="SAM" id="MobiDB-lite"/>
    </source>
</evidence>
<reference evidence="2" key="1">
    <citation type="journal article" date="2015" name="Nature">
        <title>Complex archaea that bridge the gap between prokaryotes and eukaryotes.</title>
        <authorList>
            <person name="Spang A."/>
            <person name="Saw J.H."/>
            <person name="Jorgensen S.L."/>
            <person name="Zaremba-Niedzwiedzka K."/>
            <person name="Martijn J."/>
            <person name="Lind A.E."/>
            <person name="van Eijk R."/>
            <person name="Schleper C."/>
            <person name="Guy L."/>
            <person name="Ettema T.J."/>
        </authorList>
    </citation>
    <scope>NUCLEOTIDE SEQUENCE</scope>
</reference>
<organism evidence="2">
    <name type="scientific">marine sediment metagenome</name>
    <dbReference type="NCBI Taxonomy" id="412755"/>
    <lineage>
        <taxon>unclassified sequences</taxon>
        <taxon>metagenomes</taxon>
        <taxon>ecological metagenomes</taxon>
    </lineage>
</organism>
<proteinExistence type="predicted"/>
<dbReference type="EMBL" id="LAZR01000155">
    <property type="protein sequence ID" value="KKN85801.1"/>
    <property type="molecule type" value="Genomic_DNA"/>
</dbReference>
<protein>
    <submittedName>
        <fullName evidence="2">Uncharacterized protein</fullName>
    </submittedName>
</protein>
<name>A0A0F9WIM3_9ZZZZ</name>
<feature type="compositionally biased region" description="Basic and acidic residues" evidence="1">
    <location>
        <begin position="70"/>
        <end position="82"/>
    </location>
</feature>
<dbReference type="AlphaFoldDB" id="A0A0F9WIM3"/>
<accession>A0A0F9WIM3</accession>
<feature type="compositionally biased region" description="Acidic residues" evidence="1">
    <location>
        <begin position="84"/>
        <end position="95"/>
    </location>
</feature>
<gene>
    <name evidence="2" type="ORF">LCGC14_0276080</name>
</gene>
<evidence type="ECO:0000313" key="2">
    <source>
        <dbReference type="EMBL" id="KKN85801.1"/>
    </source>
</evidence>
<feature type="region of interest" description="Disordered" evidence="1">
    <location>
        <begin position="70"/>
        <end position="95"/>
    </location>
</feature>